<name>M7MXH9_9BACT</name>
<proteinExistence type="predicted"/>
<feature type="signal peptide" evidence="1">
    <location>
        <begin position="1"/>
        <end position="17"/>
    </location>
</feature>
<protein>
    <submittedName>
        <fullName evidence="2">Uncharacterized protein</fullName>
    </submittedName>
</protein>
<evidence type="ECO:0000313" key="3">
    <source>
        <dbReference type="Proteomes" id="UP000011910"/>
    </source>
</evidence>
<comment type="caution">
    <text evidence="2">The sequence shown here is derived from an EMBL/GenBank/DDBJ whole genome shotgun (WGS) entry which is preliminary data.</text>
</comment>
<evidence type="ECO:0000313" key="2">
    <source>
        <dbReference type="EMBL" id="EMR01153.1"/>
    </source>
</evidence>
<dbReference type="AlphaFoldDB" id="M7MXH9"/>
<evidence type="ECO:0000256" key="1">
    <source>
        <dbReference type="SAM" id="SignalP"/>
    </source>
</evidence>
<keyword evidence="3" id="KW-1185">Reference proteome</keyword>
<gene>
    <name evidence="2" type="ORF">ADICEAN_03718</name>
</gene>
<reference evidence="2 3" key="1">
    <citation type="journal article" date="2013" name="Genome Announc.">
        <title>Draft Genome Sequence of Cesiribacter andamanensis Strain AMV16T, Isolated from a Soil Sample from a Mud Volcano in the Andaman Islands, India.</title>
        <authorList>
            <person name="Shivaji S."/>
            <person name="Ara S."/>
            <person name="Begum Z."/>
            <person name="Srinivas T.N."/>
            <person name="Singh A."/>
            <person name="Kumar Pinnaka A."/>
        </authorList>
    </citation>
    <scope>NUCLEOTIDE SEQUENCE [LARGE SCALE GENOMIC DNA]</scope>
    <source>
        <strain evidence="2 3">AMV16</strain>
    </source>
</reference>
<dbReference type="Proteomes" id="UP000011910">
    <property type="component" value="Unassembled WGS sequence"/>
</dbReference>
<sequence length="234" mass="26427">MRVTVVLLIFLSLEVLAQPTTEAVSGRLDALSTMQPNRSIPGLGFDHRSGTVRGSLYLTDDWVQGGVQLAGDTAWVEQLAVRFNLLDQALEIKSQTGIKLAYASNIKAFYLYSSQGTRRFVSGTVFRDEKGDQLPGFVEVLKEGTFPYLQQTTAYIKKPDYKEAFHMGSMDYQIIHTDKYFIADQGVVYPVHVFLKARRKRDPALRKFIAKNDLSIKEDADLARILKFLNKNEP</sequence>
<accession>M7MXH9</accession>
<dbReference type="EMBL" id="AODQ01000140">
    <property type="protein sequence ID" value="EMR01153.1"/>
    <property type="molecule type" value="Genomic_DNA"/>
</dbReference>
<dbReference type="STRING" id="1279009.ADICEAN_03718"/>
<keyword evidence="1" id="KW-0732">Signal</keyword>
<dbReference type="RefSeq" id="WP_009197097.1">
    <property type="nucleotide sequence ID" value="NZ_AODQ01000140.1"/>
</dbReference>
<organism evidence="2 3">
    <name type="scientific">Cesiribacter andamanensis AMV16</name>
    <dbReference type="NCBI Taxonomy" id="1279009"/>
    <lineage>
        <taxon>Bacteria</taxon>
        <taxon>Pseudomonadati</taxon>
        <taxon>Bacteroidota</taxon>
        <taxon>Cytophagia</taxon>
        <taxon>Cytophagales</taxon>
        <taxon>Cesiribacteraceae</taxon>
        <taxon>Cesiribacter</taxon>
    </lineage>
</organism>
<dbReference type="OrthoDB" id="759189at2"/>
<feature type="chain" id="PRO_5004081867" evidence="1">
    <location>
        <begin position="18"/>
        <end position="234"/>
    </location>
</feature>